<feature type="domain" description="CCHC-type" evidence="3">
    <location>
        <begin position="274"/>
        <end position="287"/>
    </location>
</feature>
<feature type="region of interest" description="Disordered" evidence="2">
    <location>
        <begin position="305"/>
        <end position="344"/>
    </location>
</feature>
<feature type="compositionally biased region" description="Gly residues" evidence="2">
    <location>
        <begin position="305"/>
        <end position="328"/>
    </location>
</feature>
<evidence type="ECO:0000313" key="6">
    <source>
        <dbReference type="Proteomes" id="UP000467841"/>
    </source>
</evidence>
<keyword evidence="6" id="KW-1185">Reference proteome</keyword>
<evidence type="ECO:0008006" key="7">
    <source>
        <dbReference type="Google" id="ProtNLM"/>
    </source>
</evidence>
<accession>A0A6D2JSA6</accession>
<dbReference type="GO" id="GO:0015074">
    <property type="term" value="P:DNA integration"/>
    <property type="evidence" value="ECO:0007669"/>
    <property type="project" value="InterPro"/>
</dbReference>
<dbReference type="SUPFAM" id="SSF53098">
    <property type="entry name" value="Ribonuclease H-like"/>
    <property type="match status" value="1"/>
</dbReference>
<evidence type="ECO:0000259" key="4">
    <source>
        <dbReference type="PROSITE" id="PS50994"/>
    </source>
</evidence>
<gene>
    <name evidence="5" type="ORF">MERR_LOCUS31156</name>
</gene>
<dbReference type="InterPro" id="IPR029472">
    <property type="entry name" value="Copia-like_N"/>
</dbReference>
<feature type="compositionally biased region" description="Low complexity" evidence="2">
    <location>
        <begin position="329"/>
        <end position="341"/>
    </location>
</feature>
<protein>
    <recommendedName>
        <fullName evidence="7">Integrase catalytic domain-containing protein</fullName>
    </recommendedName>
</protein>
<dbReference type="OrthoDB" id="1113044at2759"/>
<dbReference type="GO" id="GO:0008270">
    <property type="term" value="F:zinc ion binding"/>
    <property type="evidence" value="ECO:0007669"/>
    <property type="project" value="UniProtKB-KW"/>
</dbReference>
<dbReference type="InterPro" id="IPR012337">
    <property type="entry name" value="RNaseH-like_sf"/>
</dbReference>
<keyword evidence="1" id="KW-0862">Zinc</keyword>
<dbReference type="Gene3D" id="3.30.420.10">
    <property type="entry name" value="Ribonuclease H-like superfamily/Ribonuclease H"/>
    <property type="match status" value="1"/>
</dbReference>
<dbReference type="PROSITE" id="PS50994">
    <property type="entry name" value="INTEGRASE"/>
    <property type="match status" value="1"/>
</dbReference>
<dbReference type="GO" id="GO:0003676">
    <property type="term" value="F:nucleic acid binding"/>
    <property type="evidence" value="ECO:0007669"/>
    <property type="project" value="InterPro"/>
</dbReference>
<dbReference type="Pfam" id="PF00665">
    <property type="entry name" value="rve"/>
    <property type="match status" value="1"/>
</dbReference>
<dbReference type="Pfam" id="PF13976">
    <property type="entry name" value="gag_pre-integrs"/>
    <property type="match status" value="1"/>
</dbReference>
<dbReference type="InterPro" id="IPR025724">
    <property type="entry name" value="GAG-pre-integrase_dom"/>
</dbReference>
<sequence length="671" mass="75377">MMTFRPLMRRLPMETIQVLVPVEHKFTVVLCCLLLTGENYNKWASELLNALQAKRKLGFIHGVLPKPAVGIPDMENWLTVNSMLVGWIRALIEPKVRSIVTYISDAHLLWTELKERFSVGNKVRTHQIKSQLAACRQDGQSVLEYYGRLSALWEELQMYQPAISCSCGAASVFAKEKEEEKIHQFVMGLDDARFGGLCTGIIAADPLPSLGEIYSKVVREEQRLASARLRDQNQEVLLHGVIEVSLSSRREQSQSSDSRSDVPNSIRRDKNVLCAHCGRYGHEKKDCWQLVGFPEWWNERNNGFGRGGGRGRGGRGAGVNNSGRGGGQANAAHATSSNASSFPEFTPDQWKALSKLIQEKSGEASSDKLFGKKGYGDVILDTDLNCTLISVSKLLKQTSGVAIFTDTLCVLHDRFSRTLIGAGEERDGVYYFKDVMAARIHRAVADSELALWHQRLGHPSFSVLSSLPLFSGVSKSVCSGQCDVCFRAKQTREVFSESLNKTKECFSLIHVDVWGQYRVPSSTGAVYFLTIVDDYSRAVWTYLLLEKSEVSKVLKNFLAYTEKQFEKTVRMVRSDNGTEFMCLSFFFREKGIVHQTSCVATPQQNGRVERKHRHILNVARALLFQRNLPIKFWGEAILTAAYMINRTPCAIHLGRSPYEILHGQKPSYDQL</sequence>
<dbReference type="Pfam" id="PF14244">
    <property type="entry name" value="Retrotran_gag_3"/>
    <property type="match status" value="1"/>
</dbReference>
<dbReference type="Proteomes" id="UP000467841">
    <property type="component" value="Unassembled WGS sequence"/>
</dbReference>
<evidence type="ECO:0000256" key="2">
    <source>
        <dbReference type="SAM" id="MobiDB-lite"/>
    </source>
</evidence>
<dbReference type="InterPro" id="IPR039537">
    <property type="entry name" value="Retrotran_Ty1/copia-like"/>
</dbReference>
<evidence type="ECO:0000313" key="5">
    <source>
        <dbReference type="EMBL" id="CAA7043921.1"/>
    </source>
</evidence>
<dbReference type="InterPro" id="IPR036397">
    <property type="entry name" value="RNaseH_sf"/>
</dbReference>
<feature type="domain" description="Integrase catalytic" evidence="4">
    <location>
        <begin position="500"/>
        <end position="665"/>
    </location>
</feature>
<name>A0A6D2JSA6_9BRAS</name>
<dbReference type="PANTHER" id="PTHR42648">
    <property type="entry name" value="TRANSPOSASE, PUTATIVE-RELATED"/>
    <property type="match status" value="1"/>
</dbReference>
<keyword evidence="1" id="KW-0863">Zinc-finger</keyword>
<dbReference type="EMBL" id="CACVBM020001288">
    <property type="protein sequence ID" value="CAA7043921.1"/>
    <property type="molecule type" value="Genomic_DNA"/>
</dbReference>
<evidence type="ECO:0000259" key="3">
    <source>
        <dbReference type="PROSITE" id="PS50158"/>
    </source>
</evidence>
<reference evidence="5" key="1">
    <citation type="submission" date="2020-01" db="EMBL/GenBank/DDBJ databases">
        <authorList>
            <person name="Mishra B."/>
        </authorList>
    </citation>
    <scope>NUCLEOTIDE SEQUENCE [LARGE SCALE GENOMIC DNA]</scope>
</reference>
<dbReference type="InterPro" id="IPR001878">
    <property type="entry name" value="Znf_CCHC"/>
</dbReference>
<organism evidence="5 6">
    <name type="scientific">Microthlaspi erraticum</name>
    <dbReference type="NCBI Taxonomy" id="1685480"/>
    <lineage>
        <taxon>Eukaryota</taxon>
        <taxon>Viridiplantae</taxon>
        <taxon>Streptophyta</taxon>
        <taxon>Embryophyta</taxon>
        <taxon>Tracheophyta</taxon>
        <taxon>Spermatophyta</taxon>
        <taxon>Magnoliopsida</taxon>
        <taxon>eudicotyledons</taxon>
        <taxon>Gunneridae</taxon>
        <taxon>Pentapetalae</taxon>
        <taxon>rosids</taxon>
        <taxon>malvids</taxon>
        <taxon>Brassicales</taxon>
        <taxon>Brassicaceae</taxon>
        <taxon>Coluteocarpeae</taxon>
        <taxon>Microthlaspi</taxon>
    </lineage>
</organism>
<dbReference type="PROSITE" id="PS50158">
    <property type="entry name" value="ZF_CCHC"/>
    <property type="match status" value="1"/>
</dbReference>
<dbReference type="AlphaFoldDB" id="A0A6D2JSA6"/>
<evidence type="ECO:0000256" key="1">
    <source>
        <dbReference type="PROSITE-ProRule" id="PRU00047"/>
    </source>
</evidence>
<comment type="caution">
    <text evidence="5">The sequence shown here is derived from an EMBL/GenBank/DDBJ whole genome shotgun (WGS) entry which is preliminary data.</text>
</comment>
<dbReference type="InterPro" id="IPR001584">
    <property type="entry name" value="Integrase_cat-core"/>
</dbReference>
<dbReference type="PANTHER" id="PTHR42648:SF31">
    <property type="entry name" value="RNA-DIRECTED DNA POLYMERASE"/>
    <property type="match status" value="1"/>
</dbReference>
<proteinExistence type="predicted"/>
<keyword evidence="1" id="KW-0479">Metal-binding</keyword>